<dbReference type="Proteomes" id="UP000023152">
    <property type="component" value="Unassembled WGS sequence"/>
</dbReference>
<comment type="caution">
    <text evidence="2">The sequence shown here is derived from an EMBL/GenBank/DDBJ whole genome shotgun (WGS) entry which is preliminary data.</text>
</comment>
<accession>X6N7A1</accession>
<dbReference type="Pfam" id="PF03357">
    <property type="entry name" value="Snf7"/>
    <property type="match status" value="1"/>
</dbReference>
<reference evidence="2 3" key="1">
    <citation type="journal article" date="2013" name="Curr. Biol.">
        <title>The Genome of the Foraminiferan Reticulomyxa filosa.</title>
        <authorList>
            <person name="Glockner G."/>
            <person name="Hulsmann N."/>
            <person name="Schleicher M."/>
            <person name="Noegel A.A."/>
            <person name="Eichinger L."/>
            <person name="Gallinger C."/>
            <person name="Pawlowski J."/>
            <person name="Sierra R."/>
            <person name="Euteneuer U."/>
            <person name="Pillet L."/>
            <person name="Moustafa A."/>
            <person name="Platzer M."/>
            <person name="Groth M."/>
            <person name="Szafranski K."/>
            <person name="Schliwa M."/>
        </authorList>
    </citation>
    <scope>NUCLEOTIDE SEQUENCE [LARGE SCALE GENOMIC DNA]</scope>
</reference>
<dbReference type="AlphaFoldDB" id="X6N7A1"/>
<evidence type="ECO:0000256" key="1">
    <source>
        <dbReference type="SAM" id="Coils"/>
    </source>
</evidence>
<keyword evidence="3" id="KW-1185">Reference proteome</keyword>
<proteinExistence type="predicted"/>
<dbReference type="Gene3D" id="6.10.140.1230">
    <property type="match status" value="1"/>
</dbReference>
<dbReference type="OMA" id="QMANAMS"/>
<dbReference type="InterPro" id="IPR005024">
    <property type="entry name" value="Snf7_fam"/>
</dbReference>
<sequence length="96" mass="10989">MAFNGLFGKQKTPEELSKEWIKELKSQQRQIQQQIRKADRENQKLKAEMKAEAKRAQGDPQLMKAVKIMAKGVVQSNKNIARMYSTKTQINSVILG</sequence>
<keyword evidence="1" id="KW-0175">Coiled coil</keyword>
<evidence type="ECO:0000313" key="3">
    <source>
        <dbReference type="Proteomes" id="UP000023152"/>
    </source>
</evidence>
<feature type="non-terminal residue" evidence="2">
    <location>
        <position position="96"/>
    </location>
</feature>
<dbReference type="PANTHER" id="PTHR10476">
    <property type="entry name" value="CHARGED MULTIVESICULAR BODY PROTEIN"/>
    <property type="match status" value="1"/>
</dbReference>
<feature type="coiled-coil region" evidence="1">
    <location>
        <begin position="17"/>
        <end position="55"/>
    </location>
</feature>
<dbReference type="EMBL" id="ASPP01011866">
    <property type="protein sequence ID" value="ETO21192.1"/>
    <property type="molecule type" value="Genomic_DNA"/>
</dbReference>
<name>X6N7A1_RETFI</name>
<gene>
    <name evidence="2" type="ORF">RFI_16013</name>
</gene>
<organism evidence="2 3">
    <name type="scientific">Reticulomyxa filosa</name>
    <dbReference type="NCBI Taxonomy" id="46433"/>
    <lineage>
        <taxon>Eukaryota</taxon>
        <taxon>Sar</taxon>
        <taxon>Rhizaria</taxon>
        <taxon>Retaria</taxon>
        <taxon>Foraminifera</taxon>
        <taxon>Monothalamids</taxon>
        <taxon>Reticulomyxidae</taxon>
        <taxon>Reticulomyxa</taxon>
    </lineage>
</organism>
<dbReference type="OrthoDB" id="2329734at2759"/>
<evidence type="ECO:0000313" key="2">
    <source>
        <dbReference type="EMBL" id="ETO21192.1"/>
    </source>
</evidence>
<protein>
    <submittedName>
        <fullName evidence="2">Uncharacterized protein</fullName>
    </submittedName>
</protein>
<dbReference type="GO" id="GO:0007034">
    <property type="term" value="P:vacuolar transport"/>
    <property type="evidence" value="ECO:0007669"/>
    <property type="project" value="InterPro"/>
</dbReference>